<dbReference type="GO" id="GO:0005525">
    <property type="term" value="F:GTP binding"/>
    <property type="evidence" value="ECO:0007669"/>
    <property type="project" value="UniProtKB-KW"/>
</dbReference>
<dbReference type="PANTHER" id="PTHR11711">
    <property type="entry name" value="ADP RIBOSYLATION FACTOR-RELATED"/>
    <property type="match status" value="1"/>
</dbReference>
<accession>A0AAW0RQM5</accession>
<protein>
    <recommendedName>
        <fullName evidence="7">ADP-ribosylation factor</fullName>
    </recommendedName>
</protein>
<dbReference type="GO" id="GO:0046872">
    <property type="term" value="F:metal ion binding"/>
    <property type="evidence" value="ECO:0007669"/>
    <property type="project" value="UniProtKB-KW"/>
</dbReference>
<feature type="binding site" evidence="4">
    <location>
        <position position="33"/>
    </location>
    <ligand>
        <name>Mg(2+)</name>
        <dbReference type="ChEBI" id="CHEBI:18420"/>
    </ligand>
</feature>
<evidence type="ECO:0000256" key="4">
    <source>
        <dbReference type="PIRSR" id="PIRSR606689-2"/>
    </source>
</evidence>
<evidence type="ECO:0000313" key="6">
    <source>
        <dbReference type="Proteomes" id="UP001397290"/>
    </source>
</evidence>
<dbReference type="SUPFAM" id="SSF52540">
    <property type="entry name" value="P-loop containing nucleoside triphosphate hydrolases"/>
    <property type="match status" value="1"/>
</dbReference>
<sequence length="80" mass="9109">MSFMIFIQLGKCIFWHTNERRVMLLGVDYAGKTTLLCRWLVGEIVTTMPTIGFNVETINHPAGYAFTVWDVGGERTRLLA</sequence>
<proteinExistence type="predicted"/>
<reference evidence="5 6" key="1">
    <citation type="submission" date="2020-02" db="EMBL/GenBank/DDBJ databases">
        <title>Comparative genomics of the hypocrealean fungal genus Beauvera.</title>
        <authorList>
            <person name="Showalter D.N."/>
            <person name="Bushley K.E."/>
            <person name="Rehner S.A."/>
        </authorList>
    </citation>
    <scope>NUCLEOTIDE SEQUENCE [LARGE SCALE GENOMIC DNA]</scope>
    <source>
        <strain evidence="5 6">ARSEF4384</strain>
    </source>
</reference>
<dbReference type="Gene3D" id="3.40.50.300">
    <property type="entry name" value="P-loop containing nucleotide triphosphate hydrolases"/>
    <property type="match status" value="1"/>
</dbReference>
<evidence type="ECO:0000313" key="5">
    <source>
        <dbReference type="EMBL" id="KAK8144326.1"/>
    </source>
</evidence>
<dbReference type="Pfam" id="PF00025">
    <property type="entry name" value="Arf"/>
    <property type="match status" value="1"/>
</dbReference>
<organism evidence="5 6">
    <name type="scientific">Beauveria asiatica</name>
    <dbReference type="NCBI Taxonomy" id="1069075"/>
    <lineage>
        <taxon>Eukaryota</taxon>
        <taxon>Fungi</taxon>
        <taxon>Dikarya</taxon>
        <taxon>Ascomycota</taxon>
        <taxon>Pezizomycotina</taxon>
        <taxon>Sordariomycetes</taxon>
        <taxon>Hypocreomycetidae</taxon>
        <taxon>Hypocreales</taxon>
        <taxon>Cordycipitaceae</taxon>
        <taxon>Beauveria</taxon>
    </lineage>
</organism>
<keyword evidence="4" id="KW-0460">Magnesium</keyword>
<evidence type="ECO:0008006" key="7">
    <source>
        <dbReference type="Google" id="ProtNLM"/>
    </source>
</evidence>
<name>A0AAW0RQM5_9HYPO</name>
<evidence type="ECO:0000256" key="1">
    <source>
        <dbReference type="ARBA" id="ARBA00022741"/>
    </source>
</evidence>
<keyword evidence="2 3" id="KW-0342">GTP-binding</keyword>
<dbReference type="InterPro" id="IPR027417">
    <property type="entry name" value="P-loop_NTPase"/>
</dbReference>
<dbReference type="AlphaFoldDB" id="A0AAW0RQM5"/>
<comment type="caution">
    <text evidence="5">The sequence shown here is derived from an EMBL/GenBank/DDBJ whole genome shotgun (WGS) entry which is preliminary data.</text>
</comment>
<dbReference type="Proteomes" id="UP001397290">
    <property type="component" value="Unassembled WGS sequence"/>
</dbReference>
<gene>
    <name evidence="5" type="ORF">G3M48_006001</name>
</gene>
<keyword evidence="1 3" id="KW-0547">Nucleotide-binding</keyword>
<dbReference type="EMBL" id="JAAHCF010000400">
    <property type="protein sequence ID" value="KAK8144326.1"/>
    <property type="molecule type" value="Genomic_DNA"/>
</dbReference>
<evidence type="ECO:0000256" key="2">
    <source>
        <dbReference type="ARBA" id="ARBA00023134"/>
    </source>
</evidence>
<dbReference type="InterPro" id="IPR024156">
    <property type="entry name" value="Small_GTPase_ARF"/>
</dbReference>
<feature type="binding site" evidence="4">
    <location>
        <position position="50"/>
    </location>
    <ligand>
        <name>Mg(2+)</name>
        <dbReference type="ChEBI" id="CHEBI:18420"/>
    </ligand>
</feature>
<feature type="binding site" evidence="3">
    <location>
        <begin position="26"/>
        <end position="33"/>
    </location>
    <ligand>
        <name>GTP</name>
        <dbReference type="ChEBI" id="CHEBI:37565"/>
    </ligand>
</feature>
<keyword evidence="4" id="KW-0479">Metal-binding</keyword>
<feature type="binding site" evidence="3">
    <location>
        <position position="73"/>
    </location>
    <ligand>
        <name>GTP</name>
        <dbReference type="ChEBI" id="CHEBI:37565"/>
    </ligand>
</feature>
<dbReference type="GO" id="GO:0003924">
    <property type="term" value="F:GTPase activity"/>
    <property type="evidence" value="ECO:0007669"/>
    <property type="project" value="InterPro"/>
</dbReference>
<evidence type="ECO:0000256" key="3">
    <source>
        <dbReference type="PIRSR" id="PIRSR606689-1"/>
    </source>
</evidence>
<keyword evidence="6" id="KW-1185">Reference proteome</keyword>
<dbReference type="InterPro" id="IPR006689">
    <property type="entry name" value="Small_GTPase_ARF/SAR"/>
</dbReference>